<reference evidence="2" key="2">
    <citation type="submission" date="2019-02" db="EMBL/GenBank/DDBJ databases">
        <title>Granulicella sibirica sp. nov., a psychrotolerant acidobacterium isolated from an organic soil layer in forested tundra, West Siberia.</title>
        <authorList>
            <person name="Oshkin I.Y."/>
            <person name="Kulichevskaya I.S."/>
            <person name="Rijpstra W.I.C."/>
            <person name="Sinninghe Damste J.S."/>
            <person name="Rakitin A.L."/>
            <person name="Ravin N.V."/>
            <person name="Dedysh S.N."/>
        </authorList>
    </citation>
    <scope>NUCLEOTIDE SEQUENCE [LARGE SCALE GENOMIC DNA]</scope>
    <source>
        <strain evidence="2">AF10</strain>
    </source>
</reference>
<dbReference type="InterPro" id="IPR016024">
    <property type="entry name" value="ARM-type_fold"/>
</dbReference>
<dbReference type="AlphaFoldDB" id="A0A4Q0SWW7"/>
<dbReference type="SUPFAM" id="SSF48371">
    <property type="entry name" value="ARM repeat"/>
    <property type="match status" value="1"/>
</dbReference>
<evidence type="ECO:0008006" key="3">
    <source>
        <dbReference type="Google" id="ProtNLM"/>
    </source>
</evidence>
<dbReference type="EMBL" id="RDSM01000006">
    <property type="protein sequence ID" value="RXH54068.1"/>
    <property type="molecule type" value="Genomic_DNA"/>
</dbReference>
<dbReference type="Gene3D" id="1.25.10.10">
    <property type="entry name" value="Leucine-rich Repeat Variant"/>
    <property type="match status" value="1"/>
</dbReference>
<evidence type="ECO:0000313" key="2">
    <source>
        <dbReference type="Proteomes" id="UP000289437"/>
    </source>
</evidence>
<dbReference type="InterPro" id="IPR011989">
    <property type="entry name" value="ARM-like"/>
</dbReference>
<sequence length="332" mass="36096">MGNFDSSSTTKSPMLPKTRVCGSVGAQVTMTAFCIRTYGSPERSALVQLSGRRIVKGMSSRSKCVVFVVALSGIGLLRAASVLGFLEDAAQHTAAQSSLLSQSMRTLPTALRSFDQEHDLAKKEQDLLSITQRYPNAGPALLHLAESTRSTDTRWMAMRGMRDVHFAGCARFLDDSLRSPDVLVRSNAARVIGDLGFRSAVPDLLTMFVAEQDPGAVEQASLPLKTLRIKAAVPSIRAKLPLFTGQTRLWLLQALGSLGDRSDVPAIAGYLEDPDWVPQDIAATALEELTGVSFGPTREGPTSLPTLQTLRARAWWNQHRESWPDCSDCPKK</sequence>
<protein>
    <recommendedName>
        <fullName evidence="3">HEAT repeat domain-containing protein</fullName>
    </recommendedName>
</protein>
<gene>
    <name evidence="1" type="ORF">GRAN_5037</name>
</gene>
<proteinExistence type="predicted"/>
<accession>A0A4Q0SWW7</accession>
<organism evidence="1 2">
    <name type="scientific">Granulicella sibirica</name>
    <dbReference type="NCBI Taxonomy" id="2479048"/>
    <lineage>
        <taxon>Bacteria</taxon>
        <taxon>Pseudomonadati</taxon>
        <taxon>Acidobacteriota</taxon>
        <taxon>Terriglobia</taxon>
        <taxon>Terriglobales</taxon>
        <taxon>Acidobacteriaceae</taxon>
        <taxon>Granulicella</taxon>
    </lineage>
</organism>
<name>A0A4Q0SWW7_9BACT</name>
<comment type="caution">
    <text evidence="1">The sequence shown here is derived from an EMBL/GenBank/DDBJ whole genome shotgun (WGS) entry which is preliminary data.</text>
</comment>
<dbReference type="Proteomes" id="UP000289437">
    <property type="component" value="Unassembled WGS sequence"/>
</dbReference>
<keyword evidence="2" id="KW-1185">Reference proteome</keyword>
<evidence type="ECO:0000313" key="1">
    <source>
        <dbReference type="EMBL" id="RXH54068.1"/>
    </source>
</evidence>
<reference evidence="1 2" key="1">
    <citation type="submission" date="2018-11" db="EMBL/GenBank/DDBJ databases">
        <authorList>
            <person name="Mardanov A.V."/>
            <person name="Ravin N.V."/>
            <person name="Dedysh S.N."/>
        </authorList>
    </citation>
    <scope>NUCLEOTIDE SEQUENCE [LARGE SCALE GENOMIC DNA]</scope>
    <source>
        <strain evidence="1 2">AF10</strain>
    </source>
</reference>